<dbReference type="InterPro" id="IPR035937">
    <property type="entry name" value="FPG_N"/>
</dbReference>
<gene>
    <name evidence="1" type="ORF">ACH61_01478</name>
</gene>
<reference evidence="1 2" key="1">
    <citation type="submission" date="2015-08" db="EMBL/GenBank/DDBJ databases">
        <title>Draft Genome Sequence of Rathayibacter sp. Strain VKM Ac-2596 Isolated from Leaf Gall Induced by Plant-Parasitic Nematodes.</title>
        <authorList>
            <person name="Vasilenko O.V."/>
            <person name="Starodumova I.P."/>
            <person name="Tarlachkov S.V."/>
            <person name="Dorofeeva L.V."/>
            <person name="Evtushenko L.I."/>
        </authorList>
    </citation>
    <scope>NUCLEOTIDE SEQUENCE [LARGE SCALE GENOMIC DNA]</scope>
    <source>
        <strain evidence="1 2">VKM Ac-2596</strain>
    </source>
</reference>
<name>A0A166HZ84_9MICO</name>
<dbReference type="Proteomes" id="UP000076717">
    <property type="component" value="Unassembled WGS sequence"/>
</dbReference>
<proteinExistence type="predicted"/>
<sequence>MPQGDSGHRLARLGPAADGRTVPTGELRSGDAAGTSATGLRILGDETHGKNLLTRFSSGSPLHTHLRMQGFWSATPPAALSPARCRRTSASASTTALHSGADLHLVELPPPATSPTTGDTRRGERLGVAGRGQPAPAAHCPIRDYRRYIARAGRPAGARRGTIVRMINQRPGPELVAELRSTGCRI</sequence>
<dbReference type="EMBL" id="LIIN01000041">
    <property type="protein sequence ID" value="KZX21382.1"/>
    <property type="molecule type" value="Genomic_DNA"/>
</dbReference>
<evidence type="ECO:0000313" key="2">
    <source>
        <dbReference type="Proteomes" id="UP000076717"/>
    </source>
</evidence>
<evidence type="ECO:0000313" key="1">
    <source>
        <dbReference type="EMBL" id="KZX21382.1"/>
    </source>
</evidence>
<accession>A0A166HZ84</accession>
<comment type="caution">
    <text evidence="1">The sequence shown here is derived from an EMBL/GenBank/DDBJ whole genome shotgun (WGS) entry which is preliminary data.</text>
</comment>
<keyword evidence="2" id="KW-1185">Reference proteome</keyword>
<dbReference type="AlphaFoldDB" id="A0A166HZ84"/>
<dbReference type="Gene3D" id="3.20.190.10">
    <property type="entry name" value="MutM-like, N-terminal"/>
    <property type="match status" value="1"/>
</dbReference>
<dbReference type="SUPFAM" id="SSF81624">
    <property type="entry name" value="N-terminal domain of MutM-like DNA repair proteins"/>
    <property type="match status" value="1"/>
</dbReference>
<organism evidence="1 2">
    <name type="scientific">Rathayibacter tanaceti</name>
    <dbReference type="NCBI Taxonomy" id="1671680"/>
    <lineage>
        <taxon>Bacteria</taxon>
        <taxon>Bacillati</taxon>
        <taxon>Actinomycetota</taxon>
        <taxon>Actinomycetes</taxon>
        <taxon>Micrococcales</taxon>
        <taxon>Microbacteriaceae</taxon>
        <taxon>Rathayibacter</taxon>
    </lineage>
</organism>
<protein>
    <submittedName>
        <fullName evidence="1">Uncharacterized protein</fullName>
    </submittedName>
</protein>